<evidence type="ECO:0000313" key="2">
    <source>
        <dbReference type="Proteomes" id="UP000321026"/>
    </source>
</evidence>
<comment type="caution">
    <text evidence="1">The sequence shown here is derived from an EMBL/GenBank/DDBJ whole genome shotgun (WGS) entry which is preliminary data.</text>
</comment>
<proteinExistence type="predicted"/>
<protein>
    <submittedName>
        <fullName evidence="1">Uncharacterized protein</fullName>
    </submittedName>
</protein>
<evidence type="ECO:0000313" key="1">
    <source>
        <dbReference type="EMBL" id="TXG77417.1"/>
    </source>
</evidence>
<reference evidence="1 2" key="1">
    <citation type="submission" date="2018-09" db="EMBL/GenBank/DDBJ databases">
        <title>Metagenome Assembled Genomes from an Advanced Water Purification Facility.</title>
        <authorList>
            <person name="Stamps B.W."/>
            <person name="Spear J.R."/>
        </authorList>
    </citation>
    <scope>NUCLEOTIDE SEQUENCE [LARGE SCALE GENOMIC DNA]</scope>
    <source>
        <strain evidence="1">Bin_63_2</strain>
    </source>
</reference>
<sequence>MIIESEPTDLVAWTIYSTGRGSDYFGSCSICNKSCSEHFVAQQWGVWVRTNGQHTLTSHIGDSVYGHRECLNNNFGDMIDKSILQREKGSYLLPQHMIDKLRSAHASK</sequence>
<gene>
    <name evidence="1" type="ORF">E6Q11_02800</name>
</gene>
<dbReference type="EMBL" id="SSDS01000046">
    <property type="protein sequence ID" value="TXG77417.1"/>
    <property type="molecule type" value="Genomic_DNA"/>
</dbReference>
<dbReference type="Proteomes" id="UP000321026">
    <property type="component" value="Unassembled WGS sequence"/>
</dbReference>
<name>A0A5C7J7A5_9BACT</name>
<dbReference type="AlphaFoldDB" id="A0A5C7J7A5"/>
<organism evidence="1 2">
    <name type="scientific">Candidatus Dojkabacteria bacterium</name>
    <dbReference type="NCBI Taxonomy" id="2099670"/>
    <lineage>
        <taxon>Bacteria</taxon>
        <taxon>Candidatus Dojkabacteria</taxon>
    </lineage>
</organism>
<accession>A0A5C7J7A5</accession>